<dbReference type="CDD" id="cd21159">
    <property type="entry name" value="XendoU"/>
    <property type="match status" value="1"/>
</dbReference>
<evidence type="ECO:0000256" key="8">
    <source>
        <dbReference type="ARBA" id="ARBA00023015"/>
    </source>
</evidence>
<dbReference type="FunFam" id="3.30.160.60:FF:003103">
    <property type="match status" value="1"/>
</dbReference>
<dbReference type="FunFam" id="3.30.160.60:FF:002494">
    <property type="match status" value="1"/>
</dbReference>
<dbReference type="AlphaFoldDB" id="A0A8J9ZZN2"/>
<evidence type="ECO:0000259" key="14">
    <source>
        <dbReference type="PROSITE" id="PS50157"/>
    </source>
</evidence>
<dbReference type="OrthoDB" id="10050330at2759"/>
<evidence type="ECO:0000256" key="9">
    <source>
        <dbReference type="ARBA" id="ARBA00023125"/>
    </source>
</evidence>
<dbReference type="GO" id="GO:0005667">
    <property type="term" value="C:transcription regulator complex"/>
    <property type="evidence" value="ECO:0007669"/>
    <property type="project" value="TreeGrafter"/>
</dbReference>
<feature type="domain" description="C2H2-type" evidence="14">
    <location>
        <begin position="575"/>
        <end position="602"/>
    </location>
</feature>
<accession>A0A8J9ZZN2</accession>
<dbReference type="FunFam" id="3.30.160.60:FF:000742">
    <property type="entry name" value="Uncharacterized protein"/>
    <property type="match status" value="3"/>
</dbReference>
<feature type="domain" description="EndoU" evidence="15">
    <location>
        <begin position="3"/>
        <end position="267"/>
    </location>
</feature>
<feature type="domain" description="C2H2-type" evidence="14">
    <location>
        <begin position="407"/>
        <end position="434"/>
    </location>
</feature>
<dbReference type="FunFam" id="3.30.160.60:FF:002065">
    <property type="entry name" value="Si:ch211-266d19.4"/>
    <property type="match status" value="1"/>
</dbReference>
<comment type="subcellular location">
    <subcellularLocation>
        <location evidence="2">Nucleus</location>
    </subcellularLocation>
</comment>
<dbReference type="FunFam" id="3.30.160.60:FF:000774">
    <property type="entry name" value="Zinc finger protein"/>
    <property type="match status" value="1"/>
</dbReference>
<organism evidence="16 17">
    <name type="scientific">Branchiostoma lanceolatum</name>
    <name type="common">Common lancelet</name>
    <name type="synonym">Amphioxus lanceolatum</name>
    <dbReference type="NCBI Taxonomy" id="7740"/>
    <lineage>
        <taxon>Eukaryota</taxon>
        <taxon>Metazoa</taxon>
        <taxon>Chordata</taxon>
        <taxon>Cephalochordata</taxon>
        <taxon>Leptocardii</taxon>
        <taxon>Amphioxiformes</taxon>
        <taxon>Branchiostomatidae</taxon>
        <taxon>Branchiostoma</taxon>
    </lineage>
</organism>
<evidence type="ECO:0000256" key="1">
    <source>
        <dbReference type="ARBA" id="ARBA00003767"/>
    </source>
</evidence>
<keyword evidence="10" id="KW-0804">Transcription</keyword>
<dbReference type="FunFam" id="3.30.160.60:FF:001926">
    <property type="match status" value="1"/>
</dbReference>
<keyword evidence="11" id="KW-0539">Nucleus</keyword>
<dbReference type="Proteomes" id="UP000838412">
    <property type="component" value="Chromosome 5"/>
</dbReference>
<feature type="domain" description="C2H2-type" evidence="14">
    <location>
        <begin position="631"/>
        <end position="654"/>
    </location>
</feature>
<protein>
    <submittedName>
        <fullName evidence="16">ZNF45 protein</fullName>
    </submittedName>
</protein>
<feature type="domain" description="C2H2-type" evidence="14">
    <location>
        <begin position="547"/>
        <end position="574"/>
    </location>
</feature>
<dbReference type="Gene3D" id="3.30.160.60">
    <property type="entry name" value="Classic Zinc Finger"/>
    <property type="match status" value="9"/>
</dbReference>
<dbReference type="PROSITE" id="PS00028">
    <property type="entry name" value="ZINC_FINGER_C2H2_1"/>
    <property type="match status" value="9"/>
</dbReference>
<comment type="function">
    <text evidence="1">May be involved in transcriptional regulation.</text>
</comment>
<evidence type="ECO:0000256" key="4">
    <source>
        <dbReference type="ARBA" id="ARBA00022737"/>
    </source>
</evidence>
<evidence type="ECO:0000256" key="11">
    <source>
        <dbReference type="ARBA" id="ARBA00023242"/>
    </source>
</evidence>
<dbReference type="PROSITE" id="PS51959">
    <property type="entry name" value="ENDOU"/>
    <property type="match status" value="1"/>
</dbReference>
<dbReference type="Pfam" id="PF13912">
    <property type="entry name" value="zf-C2H2_6"/>
    <property type="match status" value="1"/>
</dbReference>
<evidence type="ECO:0000256" key="5">
    <source>
        <dbReference type="ARBA" id="ARBA00022771"/>
    </source>
</evidence>
<evidence type="ECO:0000256" key="13">
    <source>
        <dbReference type="SAM" id="MobiDB-lite"/>
    </source>
</evidence>
<dbReference type="Pfam" id="PF09412">
    <property type="entry name" value="XendoU"/>
    <property type="match status" value="1"/>
</dbReference>
<keyword evidence="9" id="KW-0238">DNA-binding</keyword>
<dbReference type="SUPFAM" id="SSF57667">
    <property type="entry name" value="beta-beta-alpha zinc fingers"/>
    <property type="match status" value="5"/>
</dbReference>
<gene>
    <name evidence="16" type="primary">ZNF45</name>
    <name evidence="16" type="ORF">BLAG_LOCUS20070</name>
</gene>
<dbReference type="Pfam" id="PF00096">
    <property type="entry name" value="zf-C2H2"/>
    <property type="match status" value="8"/>
</dbReference>
<dbReference type="InterPro" id="IPR037227">
    <property type="entry name" value="EndoU-like"/>
</dbReference>
<keyword evidence="8" id="KW-0805">Transcription regulation</keyword>
<feature type="domain" description="C2H2-type" evidence="14">
    <location>
        <begin position="519"/>
        <end position="546"/>
    </location>
</feature>
<dbReference type="GO" id="GO:0004521">
    <property type="term" value="F:RNA endonuclease activity"/>
    <property type="evidence" value="ECO:0007669"/>
    <property type="project" value="InterPro"/>
</dbReference>
<proteinExistence type="predicted"/>
<keyword evidence="6" id="KW-0378">Hydrolase</keyword>
<keyword evidence="5 12" id="KW-0863">Zinc-finger</keyword>
<keyword evidence="3" id="KW-0479">Metal-binding</keyword>
<evidence type="ECO:0000313" key="16">
    <source>
        <dbReference type="EMBL" id="CAH1266485.1"/>
    </source>
</evidence>
<dbReference type="SUPFAM" id="SSF142877">
    <property type="entry name" value="EndoU-like"/>
    <property type="match status" value="1"/>
</dbReference>
<feature type="domain" description="C2H2-type" evidence="14">
    <location>
        <begin position="463"/>
        <end position="490"/>
    </location>
</feature>
<dbReference type="FunFam" id="3.30.160.60:FF:000097">
    <property type="entry name" value="Zinc finger protein"/>
    <property type="match status" value="1"/>
</dbReference>
<dbReference type="PANTHER" id="PTHR14003:SF23">
    <property type="entry name" value="ZINC FINGER PROTEIN 143"/>
    <property type="match status" value="1"/>
</dbReference>
<dbReference type="EMBL" id="OV696690">
    <property type="protein sequence ID" value="CAH1266485.1"/>
    <property type="molecule type" value="Genomic_DNA"/>
</dbReference>
<dbReference type="GO" id="GO:0031519">
    <property type="term" value="C:PcG protein complex"/>
    <property type="evidence" value="ECO:0007669"/>
    <property type="project" value="TreeGrafter"/>
</dbReference>
<evidence type="ECO:0000259" key="15">
    <source>
        <dbReference type="PROSITE" id="PS51959"/>
    </source>
</evidence>
<evidence type="ECO:0000256" key="6">
    <source>
        <dbReference type="ARBA" id="ARBA00022801"/>
    </source>
</evidence>
<dbReference type="InterPro" id="IPR013087">
    <property type="entry name" value="Znf_C2H2_type"/>
</dbReference>
<evidence type="ECO:0000256" key="3">
    <source>
        <dbReference type="ARBA" id="ARBA00022723"/>
    </source>
</evidence>
<feature type="domain" description="C2H2-type" evidence="14">
    <location>
        <begin position="491"/>
        <end position="518"/>
    </location>
</feature>
<evidence type="ECO:0000313" key="17">
    <source>
        <dbReference type="Proteomes" id="UP000838412"/>
    </source>
</evidence>
<reference evidence="16" key="1">
    <citation type="submission" date="2022-01" db="EMBL/GenBank/DDBJ databases">
        <authorList>
            <person name="Braso-Vives M."/>
        </authorList>
    </citation>
    <scope>NUCLEOTIDE SEQUENCE</scope>
</reference>
<sequence length="654" mass="75988">MESEESLSDVCSKLWELDLNRFKEGRDYGINLQDSGMGAKLFSYVDEKKLVNIPTYKAFRELLNNYEADTSVPEKETPRKENKNLAFLGRCLETDVMKKAYSFLLSKDLVLQGYKQAFKKKLYELWFELHSRPTKDGCDVSAFEHTFVGETRRGQVIGFHNWVRLYEEERQGTVIYRGCKPHACNDRIITIDFTWNKNNKTHGSFFLGTSPEFELAIYTVCFLARPAKKCIETAVILGNNSAKIITKPVNFKSCEHQIGTCYPNLLTFETYPPIQGQIQMPEERDIRIPIESDENLTSEEDQEIDQQECVRLIIPEDNRLPARNGKVCLPMGHEDRRRNKKKVTKDPDPDPHSTVMENRLEIYQHSVEDADAQCSIFNMTMPSDTGNSPREESSIPETGNERKRKQHRCEECGKQFSRLGHLKDHMWTHTGEKPYRCEECGKQFSRLGHLKDHMWTHTGEKRYRCEDCNKQFSQLVALRTHMRTHTGEKPYGCEECGKQFSQLNNLKVHMRTHIGEKPHQCDKCGKHFSRLGNLKVHMRTHTGEKPYKCDECGRQFRELSTLKKHIRTHTGEKPYGCEECGKQFSVLGDQKKHMRTHTGEKPYGCEECGKQFSQLGHLKSHMLTHTGEKPYRCEQCGNSFTRSTYLKKHMETHQ</sequence>
<dbReference type="SMART" id="SM00355">
    <property type="entry name" value="ZnF_C2H2"/>
    <property type="match status" value="9"/>
</dbReference>
<feature type="region of interest" description="Disordered" evidence="13">
    <location>
        <begin position="324"/>
        <end position="354"/>
    </location>
</feature>
<dbReference type="GO" id="GO:0016787">
    <property type="term" value="F:hydrolase activity"/>
    <property type="evidence" value="ECO:0007669"/>
    <property type="project" value="UniProtKB-KW"/>
</dbReference>
<evidence type="ECO:0000256" key="2">
    <source>
        <dbReference type="ARBA" id="ARBA00004123"/>
    </source>
</evidence>
<dbReference type="GO" id="GO:0000981">
    <property type="term" value="F:DNA-binding transcription factor activity, RNA polymerase II-specific"/>
    <property type="evidence" value="ECO:0007669"/>
    <property type="project" value="TreeGrafter"/>
</dbReference>
<name>A0A8J9ZZN2_BRALA</name>
<feature type="domain" description="C2H2-type" evidence="14">
    <location>
        <begin position="435"/>
        <end position="462"/>
    </location>
</feature>
<dbReference type="InterPro" id="IPR018998">
    <property type="entry name" value="EndoU_C"/>
</dbReference>
<dbReference type="PROSITE" id="PS50157">
    <property type="entry name" value="ZINC_FINGER_C2H2_2"/>
    <property type="match status" value="9"/>
</dbReference>
<dbReference type="GO" id="GO:0008270">
    <property type="term" value="F:zinc ion binding"/>
    <property type="evidence" value="ECO:0007669"/>
    <property type="project" value="UniProtKB-KW"/>
</dbReference>
<dbReference type="GO" id="GO:0000978">
    <property type="term" value="F:RNA polymerase II cis-regulatory region sequence-specific DNA binding"/>
    <property type="evidence" value="ECO:0007669"/>
    <property type="project" value="TreeGrafter"/>
</dbReference>
<dbReference type="GO" id="GO:0000785">
    <property type="term" value="C:chromatin"/>
    <property type="evidence" value="ECO:0007669"/>
    <property type="project" value="TreeGrafter"/>
</dbReference>
<dbReference type="InterPro" id="IPR036236">
    <property type="entry name" value="Znf_C2H2_sf"/>
</dbReference>
<keyword evidence="4" id="KW-0677">Repeat</keyword>
<evidence type="ECO:0000256" key="12">
    <source>
        <dbReference type="PROSITE-ProRule" id="PRU00042"/>
    </source>
</evidence>
<feature type="region of interest" description="Disordered" evidence="13">
    <location>
        <begin position="380"/>
        <end position="407"/>
    </location>
</feature>
<feature type="domain" description="C2H2-type" evidence="14">
    <location>
        <begin position="603"/>
        <end position="630"/>
    </location>
</feature>
<keyword evidence="17" id="KW-1185">Reference proteome</keyword>
<dbReference type="PANTHER" id="PTHR14003">
    <property type="entry name" value="TRANSCRIPTIONAL REPRESSOR PROTEIN YY"/>
    <property type="match status" value="1"/>
</dbReference>
<keyword evidence="7" id="KW-0862">Zinc</keyword>
<evidence type="ECO:0000256" key="7">
    <source>
        <dbReference type="ARBA" id="ARBA00022833"/>
    </source>
</evidence>
<evidence type="ECO:0000256" key="10">
    <source>
        <dbReference type="ARBA" id="ARBA00023163"/>
    </source>
</evidence>